<gene>
    <name evidence="6" type="ORF">HAND00432_LOCUS4720</name>
</gene>
<organism evidence="6">
    <name type="scientific">Hemiselmis andersenii</name>
    <name type="common">Cryptophyte alga</name>
    <dbReference type="NCBI Taxonomy" id="464988"/>
    <lineage>
        <taxon>Eukaryota</taxon>
        <taxon>Cryptophyceae</taxon>
        <taxon>Cryptomonadales</taxon>
        <taxon>Hemiselmidaceae</taxon>
        <taxon>Hemiselmis</taxon>
    </lineage>
</organism>
<evidence type="ECO:0000313" key="6">
    <source>
        <dbReference type="EMBL" id="CAD8950201.1"/>
    </source>
</evidence>
<dbReference type="PROSITE" id="PS50865">
    <property type="entry name" value="ZF_MYND_2"/>
    <property type="match status" value="1"/>
</dbReference>
<proteinExistence type="predicted"/>
<dbReference type="GO" id="GO:0008270">
    <property type="term" value="F:zinc ion binding"/>
    <property type="evidence" value="ECO:0007669"/>
    <property type="project" value="UniProtKB-KW"/>
</dbReference>
<dbReference type="SUPFAM" id="SSF144232">
    <property type="entry name" value="HIT/MYND zinc finger-like"/>
    <property type="match status" value="1"/>
</dbReference>
<dbReference type="Gene3D" id="6.10.140.2220">
    <property type="match status" value="1"/>
</dbReference>
<dbReference type="Pfam" id="PF01753">
    <property type="entry name" value="zf-MYND"/>
    <property type="match status" value="1"/>
</dbReference>
<evidence type="ECO:0000256" key="4">
    <source>
        <dbReference type="PROSITE-ProRule" id="PRU00134"/>
    </source>
</evidence>
<sequence length="131" mass="14595">MEAGLEKPKVCGTCGAGDAPLKCPCKAVFYCNTECQGASWREHRKVCTWDLERKLERQRDRLGGDDLAIGNACFDLGVLYYQQTRLLEAEEHYLEALRIICAVEGEGSVNVANGKRVREPCRCLRQARSAG</sequence>
<dbReference type="Gene3D" id="1.25.40.10">
    <property type="entry name" value="Tetratricopeptide repeat domain"/>
    <property type="match status" value="1"/>
</dbReference>
<feature type="domain" description="MYND-type" evidence="5">
    <location>
        <begin position="11"/>
        <end position="47"/>
    </location>
</feature>
<protein>
    <recommendedName>
        <fullName evidence="5">MYND-type domain-containing protein</fullName>
    </recommendedName>
</protein>
<dbReference type="PROSITE" id="PS01360">
    <property type="entry name" value="ZF_MYND_1"/>
    <property type="match status" value="1"/>
</dbReference>
<dbReference type="InterPro" id="IPR011990">
    <property type="entry name" value="TPR-like_helical_dom_sf"/>
</dbReference>
<dbReference type="InterPro" id="IPR002893">
    <property type="entry name" value="Znf_MYND"/>
</dbReference>
<keyword evidence="2 4" id="KW-0863">Zinc-finger</keyword>
<keyword evidence="1" id="KW-0479">Metal-binding</keyword>
<reference evidence="6" key="1">
    <citation type="submission" date="2021-01" db="EMBL/GenBank/DDBJ databases">
        <authorList>
            <person name="Corre E."/>
            <person name="Pelletier E."/>
            <person name="Niang G."/>
            <person name="Scheremetjew M."/>
            <person name="Finn R."/>
            <person name="Kale V."/>
            <person name="Holt S."/>
            <person name="Cochrane G."/>
            <person name="Meng A."/>
            <person name="Brown T."/>
            <person name="Cohen L."/>
        </authorList>
    </citation>
    <scope>NUCLEOTIDE SEQUENCE</scope>
    <source>
        <strain evidence="6">CCMP644</strain>
    </source>
</reference>
<dbReference type="AlphaFoldDB" id="A0A7S1GVI6"/>
<evidence type="ECO:0000256" key="2">
    <source>
        <dbReference type="ARBA" id="ARBA00022771"/>
    </source>
</evidence>
<evidence type="ECO:0000256" key="3">
    <source>
        <dbReference type="ARBA" id="ARBA00022833"/>
    </source>
</evidence>
<dbReference type="EMBL" id="HBFX01007836">
    <property type="protein sequence ID" value="CAD8950201.1"/>
    <property type="molecule type" value="Transcribed_RNA"/>
</dbReference>
<keyword evidence="3" id="KW-0862">Zinc</keyword>
<accession>A0A7S1GVI6</accession>
<evidence type="ECO:0000256" key="1">
    <source>
        <dbReference type="ARBA" id="ARBA00022723"/>
    </source>
</evidence>
<evidence type="ECO:0000259" key="5">
    <source>
        <dbReference type="PROSITE" id="PS50865"/>
    </source>
</evidence>
<name>A0A7S1GVI6_HEMAN</name>